<organism evidence="1 2">
    <name type="scientific">Plakobranchus ocellatus</name>
    <dbReference type="NCBI Taxonomy" id="259542"/>
    <lineage>
        <taxon>Eukaryota</taxon>
        <taxon>Metazoa</taxon>
        <taxon>Spiralia</taxon>
        <taxon>Lophotrochozoa</taxon>
        <taxon>Mollusca</taxon>
        <taxon>Gastropoda</taxon>
        <taxon>Heterobranchia</taxon>
        <taxon>Euthyneura</taxon>
        <taxon>Panpulmonata</taxon>
        <taxon>Sacoglossa</taxon>
        <taxon>Placobranchoidea</taxon>
        <taxon>Plakobranchidae</taxon>
        <taxon>Plakobranchus</taxon>
    </lineage>
</organism>
<reference evidence="1 2" key="1">
    <citation type="journal article" date="2021" name="Elife">
        <title>Chloroplast acquisition without the gene transfer in kleptoplastic sea slugs, Plakobranchus ocellatus.</title>
        <authorList>
            <person name="Maeda T."/>
            <person name="Takahashi S."/>
            <person name="Yoshida T."/>
            <person name="Shimamura S."/>
            <person name="Takaki Y."/>
            <person name="Nagai Y."/>
            <person name="Toyoda A."/>
            <person name="Suzuki Y."/>
            <person name="Arimoto A."/>
            <person name="Ishii H."/>
            <person name="Satoh N."/>
            <person name="Nishiyama T."/>
            <person name="Hasebe M."/>
            <person name="Maruyama T."/>
            <person name="Minagawa J."/>
            <person name="Obokata J."/>
            <person name="Shigenobu S."/>
        </authorList>
    </citation>
    <scope>NUCLEOTIDE SEQUENCE [LARGE SCALE GENOMIC DNA]</scope>
</reference>
<evidence type="ECO:0000313" key="1">
    <source>
        <dbReference type="EMBL" id="GFO35945.1"/>
    </source>
</evidence>
<keyword evidence="2" id="KW-1185">Reference proteome</keyword>
<evidence type="ECO:0000313" key="2">
    <source>
        <dbReference type="Proteomes" id="UP000735302"/>
    </source>
</evidence>
<comment type="caution">
    <text evidence="1">The sequence shown here is derived from an EMBL/GenBank/DDBJ whole genome shotgun (WGS) entry which is preliminary data.</text>
</comment>
<accession>A0AAV4CVW4</accession>
<dbReference type="EMBL" id="BLXT01007028">
    <property type="protein sequence ID" value="GFO35945.1"/>
    <property type="molecule type" value="Genomic_DNA"/>
</dbReference>
<dbReference type="AlphaFoldDB" id="A0AAV4CVW4"/>
<proteinExistence type="predicted"/>
<name>A0AAV4CVW4_9GAST</name>
<gene>
    <name evidence="1" type="ORF">PoB_006245000</name>
</gene>
<protein>
    <submittedName>
        <fullName evidence="1">Uncharacterized protein</fullName>
    </submittedName>
</protein>
<sequence>MYHTPEDVHVMFEDYFMEMKMKSSTERYIDRRFCYGSYNQSSRGNASPTDLDGGCYMRHFKPSWMTLRSCAKKNNPDLQNAKRLEALMYRGRMSFKSKVLRPVHKERKFNEASQVILGISQELVKSSEDDITHP</sequence>
<dbReference type="Proteomes" id="UP000735302">
    <property type="component" value="Unassembled WGS sequence"/>
</dbReference>